<dbReference type="EMBL" id="CAJNOR010014468">
    <property type="protein sequence ID" value="CAF1678379.1"/>
    <property type="molecule type" value="Genomic_DNA"/>
</dbReference>
<gene>
    <name evidence="3" type="ORF">XAT740_LOCUS60054</name>
</gene>
<evidence type="ECO:0000256" key="1">
    <source>
        <dbReference type="SAM" id="Phobius"/>
    </source>
</evidence>
<feature type="non-terminal residue" evidence="3">
    <location>
        <position position="1"/>
    </location>
</feature>
<feature type="domain" description="Reverse transcriptase" evidence="2">
    <location>
        <begin position="373"/>
        <end position="565"/>
    </location>
</feature>
<keyword evidence="1" id="KW-0472">Membrane</keyword>
<dbReference type="PANTHER" id="PTHR21301">
    <property type="entry name" value="REVERSE TRANSCRIPTASE"/>
    <property type="match status" value="1"/>
</dbReference>
<dbReference type="PROSITE" id="PS50878">
    <property type="entry name" value="RT_POL"/>
    <property type="match status" value="1"/>
</dbReference>
<proteinExistence type="predicted"/>
<protein>
    <recommendedName>
        <fullName evidence="2">Reverse transcriptase domain-containing protein</fullName>
    </recommendedName>
</protein>
<dbReference type="InterPro" id="IPR000477">
    <property type="entry name" value="RT_dom"/>
</dbReference>
<dbReference type="PANTHER" id="PTHR21301:SF10">
    <property type="entry name" value="REVERSE TRANSCRIPTASE DOMAIN-CONTAINING PROTEIN"/>
    <property type="match status" value="1"/>
</dbReference>
<reference evidence="3" key="1">
    <citation type="submission" date="2021-02" db="EMBL/GenBank/DDBJ databases">
        <authorList>
            <person name="Nowell W R."/>
        </authorList>
    </citation>
    <scope>NUCLEOTIDE SEQUENCE</scope>
</reference>
<name>A0A816GSR6_ADIRI</name>
<evidence type="ECO:0000259" key="2">
    <source>
        <dbReference type="PROSITE" id="PS50878"/>
    </source>
</evidence>
<keyword evidence="1" id="KW-0812">Transmembrane</keyword>
<comment type="caution">
    <text evidence="3">The sequence shown here is derived from an EMBL/GenBank/DDBJ whole genome shotgun (WGS) entry which is preliminary data.</text>
</comment>
<feature type="non-terminal residue" evidence="3">
    <location>
        <position position="565"/>
    </location>
</feature>
<keyword evidence="4" id="KW-1185">Reference proteome</keyword>
<evidence type="ECO:0000313" key="3">
    <source>
        <dbReference type="EMBL" id="CAF1678379.1"/>
    </source>
</evidence>
<keyword evidence="1" id="KW-1133">Transmembrane helix</keyword>
<accession>A0A816GSR6</accession>
<evidence type="ECO:0000313" key="4">
    <source>
        <dbReference type="Proteomes" id="UP000663828"/>
    </source>
</evidence>
<dbReference type="Proteomes" id="UP000663828">
    <property type="component" value="Unassembled WGS sequence"/>
</dbReference>
<sequence length="565" mass="65622">IIETSILLLFYFNKHNFVMLFQVAVIYTFLLKLLPLSTSNVYQYLWRHYGASTMKLYGEFVKTRLQLDKLRCDLTFIRTCKREELIPTFARIRLANPYLRNSKVARQCAEAVLQGEMKFKKRLLTQSHRHSNRLLQEFNQCVPRLISIRLRSIAEQIVAKRRERVETQHLSNLNKLRCKKVSKLDRRSTIDPITNLSSRTLNTEERNALINGLHHVYPSNRFDHSRFVCNVEYFYARLLNLRTEYRHYEQKNANENVVHQLSSVQLNAASQFRSTANSITKMAETELKQVGEEHQRTFGILRSLAKDQSIVITRPDKGRGVVLMDRSEYVQKMETILNDPSTFTVIDHDPTIINEDRLTRTLLRLKKEGFITNEEYNIARPVGSRAARLYGLPKLHKANNPLRPVMSATKTVGYGLGKMLTSRLSHLRNSPYVVKDTFDFVNKIKLSTNLTKTMISFDVTSLFTNVPLTYTINYILDQMYPACSRICPPRPRTKHCRACKKRRDFEILLRTATSETNFLFDKKMYVQHNGVAMGAPLAPVIADIFMAHLETTLMDQLKQSGVCEW</sequence>
<feature type="transmembrane region" description="Helical" evidence="1">
    <location>
        <begin position="17"/>
        <end position="34"/>
    </location>
</feature>
<organism evidence="3 4">
    <name type="scientific">Adineta ricciae</name>
    <name type="common">Rotifer</name>
    <dbReference type="NCBI Taxonomy" id="249248"/>
    <lineage>
        <taxon>Eukaryota</taxon>
        <taxon>Metazoa</taxon>
        <taxon>Spiralia</taxon>
        <taxon>Gnathifera</taxon>
        <taxon>Rotifera</taxon>
        <taxon>Eurotatoria</taxon>
        <taxon>Bdelloidea</taxon>
        <taxon>Adinetida</taxon>
        <taxon>Adinetidae</taxon>
        <taxon>Adineta</taxon>
    </lineage>
</organism>
<dbReference type="AlphaFoldDB" id="A0A816GSR6"/>